<evidence type="ECO:0008006" key="4">
    <source>
        <dbReference type="Google" id="ProtNLM"/>
    </source>
</evidence>
<keyword evidence="3" id="KW-1185">Reference proteome</keyword>
<evidence type="ECO:0000256" key="1">
    <source>
        <dbReference type="SAM" id="Phobius"/>
    </source>
</evidence>
<reference evidence="2 3" key="1">
    <citation type="submission" date="2023-04" db="EMBL/GenBank/DDBJ databases">
        <title>Clostridium tannerae sp. nov., isolated from the fecal material of an alpaca.</title>
        <authorList>
            <person name="Miller S."/>
            <person name="Hendry M."/>
            <person name="King J."/>
            <person name="Sankaranarayanan K."/>
            <person name="Lawson P.A."/>
        </authorList>
    </citation>
    <scope>NUCLEOTIDE SEQUENCE [LARGE SCALE GENOMIC DNA]</scope>
    <source>
        <strain evidence="2 3">A1-XYC3</strain>
    </source>
</reference>
<proteinExistence type="predicted"/>
<dbReference type="Proteomes" id="UP001281656">
    <property type="component" value="Unassembled WGS sequence"/>
</dbReference>
<dbReference type="RefSeq" id="WP_318799155.1">
    <property type="nucleotide sequence ID" value="NZ_JARUJP010000033.1"/>
</dbReference>
<name>A0ABU4JXQ1_9CLOT</name>
<comment type="caution">
    <text evidence="2">The sequence shown here is derived from an EMBL/GenBank/DDBJ whole genome shotgun (WGS) entry which is preliminary data.</text>
</comment>
<evidence type="ECO:0000313" key="2">
    <source>
        <dbReference type="EMBL" id="MDW8802937.1"/>
    </source>
</evidence>
<keyword evidence="1" id="KW-0812">Transmembrane</keyword>
<evidence type="ECO:0000313" key="3">
    <source>
        <dbReference type="Proteomes" id="UP001281656"/>
    </source>
</evidence>
<sequence length="115" mass="13321">MYLPSISLSYFFLAVAIIAIAAYLYFRLLTVKSSPDNSNREKIIGNMKDPESWRERNRKMSYVCIFWFVVSIAAFAYLKFLYSVALIPIIYLIIYAVLIVLSLIFFPRTKKKASA</sequence>
<organism evidence="2 3">
    <name type="scientific">Clostridium tanneri</name>
    <dbReference type="NCBI Taxonomy" id="3037988"/>
    <lineage>
        <taxon>Bacteria</taxon>
        <taxon>Bacillati</taxon>
        <taxon>Bacillota</taxon>
        <taxon>Clostridia</taxon>
        <taxon>Eubacteriales</taxon>
        <taxon>Clostridiaceae</taxon>
        <taxon>Clostridium</taxon>
    </lineage>
</organism>
<keyword evidence="1" id="KW-1133">Transmembrane helix</keyword>
<accession>A0ABU4JXQ1</accession>
<protein>
    <recommendedName>
        <fullName evidence="4">DUF2178 domain-containing protein</fullName>
    </recommendedName>
</protein>
<keyword evidence="1" id="KW-0472">Membrane</keyword>
<feature type="transmembrane region" description="Helical" evidence="1">
    <location>
        <begin position="6"/>
        <end position="26"/>
    </location>
</feature>
<feature type="transmembrane region" description="Helical" evidence="1">
    <location>
        <begin position="60"/>
        <end position="78"/>
    </location>
</feature>
<dbReference type="EMBL" id="JARUJP010000033">
    <property type="protein sequence ID" value="MDW8802937.1"/>
    <property type="molecule type" value="Genomic_DNA"/>
</dbReference>
<feature type="transmembrane region" description="Helical" evidence="1">
    <location>
        <begin position="84"/>
        <end position="106"/>
    </location>
</feature>
<gene>
    <name evidence="2" type="ORF">P8V03_17465</name>
</gene>